<evidence type="ECO:0008006" key="5">
    <source>
        <dbReference type="Google" id="ProtNLM"/>
    </source>
</evidence>
<gene>
    <name evidence="3" type="ORF">J1N35_006025</name>
</gene>
<dbReference type="AlphaFoldDB" id="A0A9D3WGW8"/>
<dbReference type="InterPro" id="IPR036397">
    <property type="entry name" value="RNaseH_sf"/>
</dbReference>
<dbReference type="InterPro" id="IPR002156">
    <property type="entry name" value="RNaseH_domain"/>
</dbReference>
<reference evidence="3 4" key="1">
    <citation type="journal article" date="2021" name="Plant Biotechnol. J.">
        <title>Multi-omics assisted identification of the key and species-specific regulatory components of drought-tolerant mechanisms in Gossypium stocksii.</title>
        <authorList>
            <person name="Yu D."/>
            <person name="Ke L."/>
            <person name="Zhang D."/>
            <person name="Wu Y."/>
            <person name="Sun Y."/>
            <person name="Mei J."/>
            <person name="Sun J."/>
            <person name="Sun Y."/>
        </authorList>
    </citation>
    <scope>NUCLEOTIDE SEQUENCE [LARGE SCALE GENOMIC DNA]</scope>
    <source>
        <strain evidence="4">cv. E1</strain>
        <tissue evidence="3">Leaf</tissue>
    </source>
</reference>
<sequence length="581" mass="65859">MMEFHEALEDCSLNDLGFIEDESGGRTTSTEEIIKIASGYFEKLFSASDMGVDEHLFSLMEKKVTVSLNDILLRQFTEEEITYAIKIMAPLKSSGVDEFPAIFFQSYINEAQGAFILGRLISDNILIAYEVLHSLKMKKSGKRGKFALKLDIRKAYDRVEWDFLAGMIKYSGFYEDWIVLIMRCVCSVSYSVNLNGINGEWFSPARGLRQGDPLSPYIFMICAEGFSTLIQDAKKKGWMMGATVGVRVATNPEKYLGLPMMRVGSGTRINIWIDPWLPGRENNRVSVQEIRPTWMTVNQLIETESNTWNRELVHYLVDEDTVARIFSIPISGSSSEDILVWKHEGSDNEDLGHLVWSSDTLQNVWASLPVKIPPLETSLCCKNRFARTFSTADEHQKRVIAISIWGLWYCKNKQLHEGVKFLLQEFIGFIRGYEHELSLNQENLHPSLKVMVKDLWRPPDDGVIKINFDAAFQKEDKIATTAVLARDSAGEIVGVETYFIEEVVDAFVAEAQACERALIFATEMGFGRLIVDGDSLMVNRASHTLALEGQRRHISGSWVNGVLDSVKKIVMEDRLAWIQHL</sequence>
<dbReference type="GO" id="GO:0003676">
    <property type="term" value="F:nucleic acid binding"/>
    <property type="evidence" value="ECO:0007669"/>
    <property type="project" value="InterPro"/>
</dbReference>
<dbReference type="EMBL" id="JAIQCV010000002">
    <property type="protein sequence ID" value="KAH1122865.1"/>
    <property type="molecule type" value="Genomic_DNA"/>
</dbReference>
<dbReference type="Pfam" id="PF13456">
    <property type="entry name" value="RVT_3"/>
    <property type="match status" value="1"/>
</dbReference>
<evidence type="ECO:0000259" key="1">
    <source>
        <dbReference type="Pfam" id="PF00078"/>
    </source>
</evidence>
<dbReference type="SUPFAM" id="SSF53098">
    <property type="entry name" value="Ribonuclease H-like"/>
    <property type="match status" value="1"/>
</dbReference>
<keyword evidence="4" id="KW-1185">Reference proteome</keyword>
<evidence type="ECO:0000313" key="4">
    <source>
        <dbReference type="Proteomes" id="UP000828251"/>
    </source>
</evidence>
<dbReference type="PANTHER" id="PTHR46890:SF48">
    <property type="entry name" value="RNA-DIRECTED DNA POLYMERASE"/>
    <property type="match status" value="1"/>
</dbReference>
<evidence type="ECO:0000259" key="2">
    <source>
        <dbReference type="Pfam" id="PF13456"/>
    </source>
</evidence>
<dbReference type="CDD" id="cd06222">
    <property type="entry name" value="RNase_H_like"/>
    <property type="match status" value="1"/>
</dbReference>
<proteinExistence type="predicted"/>
<feature type="domain" description="RNase H type-1" evidence="2">
    <location>
        <begin position="467"/>
        <end position="541"/>
    </location>
</feature>
<dbReference type="Pfam" id="PF00078">
    <property type="entry name" value="RVT_1"/>
    <property type="match status" value="1"/>
</dbReference>
<comment type="caution">
    <text evidence="3">The sequence shown here is derived from an EMBL/GenBank/DDBJ whole genome shotgun (WGS) entry which is preliminary data.</text>
</comment>
<feature type="domain" description="Reverse transcriptase" evidence="1">
    <location>
        <begin position="108"/>
        <end position="233"/>
    </location>
</feature>
<dbReference type="InterPro" id="IPR000477">
    <property type="entry name" value="RT_dom"/>
</dbReference>
<protein>
    <recommendedName>
        <fullName evidence="5">Reverse transcriptase</fullName>
    </recommendedName>
</protein>
<dbReference type="GO" id="GO:0004523">
    <property type="term" value="F:RNA-DNA hybrid ribonuclease activity"/>
    <property type="evidence" value="ECO:0007669"/>
    <property type="project" value="InterPro"/>
</dbReference>
<dbReference type="Proteomes" id="UP000828251">
    <property type="component" value="Unassembled WGS sequence"/>
</dbReference>
<dbReference type="InterPro" id="IPR044730">
    <property type="entry name" value="RNase_H-like_dom_plant"/>
</dbReference>
<organism evidence="3 4">
    <name type="scientific">Gossypium stocksii</name>
    <dbReference type="NCBI Taxonomy" id="47602"/>
    <lineage>
        <taxon>Eukaryota</taxon>
        <taxon>Viridiplantae</taxon>
        <taxon>Streptophyta</taxon>
        <taxon>Embryophyta</taxon>
        <taxon>Tracheophyta</taxon>
        <taxon>Spermatophyta</taxon>
        <taxon>Magnoliopsida</taxon>
        <taxon>eudicotyledons</taxon>
        <taxon>Gunneridae</taxon>
        <taxon>Pentapetalae</taxon>
        <taxon>rosids</taxon>
        <taxon>malvids</taxon>
        <taxon>Malvales</taxon>
        <taxon>Malvaceae</taxon>
        <taxon>Malvoideae</taxon>
        <taxon>Gossypium</taxon>
    </lineage>
</organism>
<name>A0A9D3WGW8_9ROSI</name>
<dbReference type="InterPro" id="IPR052343">
    <property type="entry name" value="Retrotransposon-Effector_Assoc"/>
</dbReference>
<dbReference type="PANTHER" id="PTHR46890">
    <property type="entry name" value="NON-LTR RETROLELEMENT REVERSE TRANSCRIPTASE-LIKE PROTEIN-RELATED"/>
    <property type="match status" value="1"/>
</dbReference>
<dbReference type="InterPro" id="IPR012337">
    <property type="entry name" value="RNaseH-like_sf"/>
</dbReference>
<accession>A0A9D3WGW8</accession>
<dbReference type="OrthoDB" id="1002563at2759"/>
<dbReference type="Gene3D" id="3.30.420.10">
    <property type="entry name" value="Ribonuclease H-like superfamily/Ribonuclease H"/>
    <property type="match status" value="1"/>
</dbReference>
<evidence type="ECO:0000313" key="3">
    <source>
        <dbReference type="EMBL" id="KAH1122865.1"/>
    </source>
</evidence>